<organism evidence="2 3">
    <name type="scientific">Novosphingobium mangrovi</name>
    <name type="common">ex Hu et al. 2023</name>
    <dbReference type="NCBI Taxonomy" id="2930094"/>
    <lineage>
        <taxon>Bacteria</taxon>
        <taxon>Pseudomonadati</taxon>
        <taxon>Pseudomonadota</taxon>
        <taxon>Alphaproteobacteria</taxon>
        <taxon>Sphingomonadales</taxon>
        <taxon>Sphingomonadaceae</taxon>
        <taxon>Novosphingobium</taxon>
    </lineage>
</organism>
<dbReference type="Proteomes" id="UP001162802">
    <property type="component" value="Unassembled WGS sequence"/>
</dbReference>
<evidence type="ECO:0000256" key="1">
    <source>
        <dbReference type="SAM" id="MobiDB-lite"/>
    </source>
</evidence>
<sequence length="261" mass="29875">MNGPTLYDLEELLEHPQNRDLSKEMMVRAADRLLYQQCLFRDDHNAAGTYDLLVRHRVYFAGLFDALGRDLVVRPDEMMVELRPQESLTRTILSLDETILLLALRATFENGVLTMNQEEFGHVETTSMEVMERYDQWVARTRPPWSRVRRILDSFRRRRFIDLGDEIPQENGIAITIRPSIRSVTGDAWQTRIEEWMEATRARLETEAAQDEPEPEVEADDVAANKAAEAQAPDAEPETDATTSDDAQSEDGDDTSQETTS</sequence>
<evidence type="ECO:0000313" key="2">
    <source>
        <dbReference type="EMBL" id="MCJ1959674.1"/>
    </source>
</evidence>
<keyword evidence="3" id="KW-1185">Reference proteome</keyword>
<dbReference type="InterPro" id="IPR025449">
    <property type="entry name" value="JetB"/>
</dbReference>
<feature type="compositionally biased region" description="Acidic residues" evidence="1">
    <location>
        <begin position="208"/>
        <end position="221"/>
    </location>
</feature>
<feature type="region of interest" description="Disordered" evidence="1">
    <location>
        <begin position="204"/>
        <end position="261"/>
    </location>
</feature>
<gene>
    <name evidence="2" type="ORF">MTR65_03135</name>
</gene>
<dbReference type="EMBL" id="JALHAT010000003">
    <property type="protein sequence ID" value="MCJ1959674.1"/>
    <property type="molecule type" value="Genomic_DNA"/>
</dbReference>
<feature type="compositionally biased region" description="Low complexity" evidence="1">
    <location>
        <begin position="222"/>
        <end position="234"/>
    </location>
</feature>
<name>A0ABT0A8Z8_9SPHN</name>
<evidence type="ECO:0000313" key="3">
    <source>
        <dbReference type="Proteomes" id="UP001162802"/>
    </source>
</evidence>
<feature type="compositionally biased region" description="Acidic residues" evidence="1">
    <location>
        <begin position="247"/>
        <end position="261"/>
    </location>
</feature>
<proteinExistence type="predicted"/>
<reference evidence="2" key="1">
    <citation type="submission" date="2022-03" db="EMBL/GenBank/DDBJ databases">
        <title>Identification of a novel bacterium isolated from mangrove sediments.</title>
        <authorList>
            <person name="Pan X."/>
        </authorList>
    </citation>
    <scope>NUCLEOTIDE SEQUENCE</scope>
    <source>
        <strain evidence="2">B2637</strain>
    </source>
</reference>
<comment type="caution">
    <text evidence="2">The sequence shown here is derived from an EMBL/GenBank/DDBJ whole genome shotgun (WGS) entry which is preliminary data.</text>
</comment>
<dbReference type="RefSeq" id="WP_243796954.1">
    <property type="nucleotide sequence ID" value="NZ_JALHAT010000003.1"/>
</dbReference>
<dbReference type="Pfam" id="PF13835">
    <property type="entry name" value="DUF4194"/>
    <property type="match status" value="1"/>
</dbReference>
<accession>A0ABT0A8Z8</accession>
<protein>
    <submittedName>
        <fullName evidence="2">DUF4194 domain-containing protein</fullName>
    </submittedName>
</protein>